<evidence type="ECO:0000256" key="2">
    <source>
        <dbReference type="ARBA" id="ARBA00022980"/>
    </source>
</evidence>
<proteinExistence type="inferred from homology"/>
<dbReference type="GO" id="GO:0006412">
    <property type="term" value="P:translation"/>
    <property type="evidence" value="ECO:0007669"/>
    <property type="project" value="InterPro"/>
</dbReference>
<dbReference type="InterPro" id="IPR012340">
    <property type="entry name" value="NA-bd_OB-fold"/>
</dbReference>
<name>A0A7R9T645_9CHLO</name>
<evidence type="ECO:0000256" key="1">
    <source>
        <dbReference type="ARBA" id="ARBA00010254"/>
    </source>
</evidence>
<dbReference type="InterPro" id="IPR000266">
    <property type="entry name" value="Ribosomal_uS17"/>
</dbReference>
<sequence length="124" mass="13475">MFAAAQTRAQFTPSALARAPRATSARRARAPLAVVAAAQTLEGVVVARSGAKSKTLRVDRKVPHPKYVKRMNVSKKFMFHDAAEACKVGDRVVIEACRPMSKAKKFTLKEVVYACQVDVDCVVA</sequence>
<dbReference type="GO" id="GO:0003735">
    <property type="term" value="F:structural constituent of ribosome"/>
    <property type="evidence" value="ECO:0007669"/>
    <property type="project" value="InterPro"/>
</dbReference>
<organism evidence="4">
    <name type="scientific">Ostreococcus sp. 'lucimarinus'</name>
    <dbReference type="NCBI Taxonomy" id="242159"/>
    <lineage>
        <taxon>Eukaryota</taxon>
        <taxon>Viridiplantae</taxon>
        <taxon>Chlorophyta</taxon>
        <taxon>Mamiellophyceae</taxon>
        <taxon>Mamiellales</taxon>
        <taxon>Bathycoccaceae</taxon>
        <taxon>Ostreococcus</taxon>
    </lineage>
</organism>
<reference evidence="4" key="1">
    <citation type="submission" date="2021-01" db="EMBL/GenBank/DDBJ databases">
        <authorList>
            <person name="Corre E."/>
            <person name="Pelletier E."/>
            <person name="Niang G."/>
            <person name="Scheremetjew M."/>
            <person name="Finn R."/>
            <person name="Kale V."/>
            <person name="Holt S."/>
            <person name="Cochrane G."/>
            <person name="Meng A."/>
            <person name="Brown T."/>
            <person name="Cohen L."/>
        </authorList>
    </citation>
    <scope>NUCLEOTIDE SEQUENCE</scope>
    <source>
        <strain evidence="4">Clade-A-BCC118000</strain>
    </source>
</reference>
<dbReference type="Pfam" id="PF00366">
    <property type="entry name" value="Ribosomal_S17"/>
    <property type="match status" value="1"/>
</dbReference>
<dbReference type="GO" id="GO:0005739">
    <property type="term" value="C:mitochondrion"/>
    <property type="evidence" value="ECO:0007669"/>
    <property type="project" value="TreeGrafter"/>
</dbReference>
<keyword evidence="2" id="KW-0689">Ribosomal protein</keyword>
<protein>
    <recommendedName>
        <fullName evidence="5">30S ribosomal protein S17, chloroplastic</fullName>
    </recommendedName>
</protein>
<dbReference type="SUPFAM" id="SSF50249">
    <property type="entry name" value="Nucleic acid-binding proteins"/>
    <property type="match status" value="1"/>
</dbReference>
<dbReference type="PANTHER" id="PTHR10744:SF1">
    <property type="entry name" value="SMALL RIBOSOMAL SUBUNIT PROTEIN US17M"/>
    <property type="match status" value="1"/>
</dbReference>
<evidence type="ECO:0000256" key="3">
    <source>
        <dbReference type="ARBA" id="ARBA00023274"/>
    </source>
</evidence>
<dbReference type="GO" id="GO:0005840">
    <property type="term" value="C:ribosome"/>
    <property type="evidence" value="ECO:0007669"/>
    <property type="project" value="UniProtKB-KW"/>
</dbReference>
<evidence type="ECO:0000313" key="4">
    <source>
        <dbReference type="EMBL" id="CAD8226289.1"/>
    </source>
</evidence>
<dbReference type="CDD" id="cd00364">
    <property type="entry name" value="Ribosomal_uS17"/>
    <property type="match status" value="1"/>
</dbReference>
<dbReference type="Gene3D" id="2.40.50.140">
    <property type="entry name" value="Nucleic acid-binding proteins"/>
    <property type="match status" value="1"/>
</dbReference>
<dbReference type="PANTHER" id="PTHR10744">
    <property type="entry name" value="40S RIBOSOMAL PROTEIN S11 FAMILY MEMBER"/>
    <property type="match status" value="1"/>
</dbReference>
<dbReference type="NCBIfam" id="NF004123">
    <property type="entry name" value="PRK05610.1"/>
    <property type="match status" value="1"/>
</dbReference>
<dbReference type="EMBL" id="HBDX01008184">
    <property type="protein sequence ID" value="CAD8226289.1"/>
    <property type="molecule type" value="Transcribed_RNA"/>
</dbReference>
<dbReference type="PRINTS" id="PR00973">
    <property type="entry name" value="RIBOSOMALS17"/>
</dbReference>
<keyword evidence="3" id="KW-0687">Ribonucleoprotein</keyword>
<comment type="similarity">
    <text evidence="1">Belongs to the universal ribosomal protein uS17 family.</text>
</comment>
<evidence type="ECO:0008006" key="5">
    <source>
        <dbReference type="Google" id="ProtNLM"/>
    </source>
</evidence>
<dbReference type="GO" id="GO:1990904">
    <property type="term" value="C:ribonucleoprotein complex"/>
    <property type="evidence" value="ECO:0007669"/>
    <property type="project" value="UniProtKB-KW"/>
</dbReference>
<dbReference type="AlphaFoldDB" id="A0A7R9T645"/>
<gene>
    <name evidence="4" type="ORF">OLUC0939_LOCUS7030</name>
</gene>
<accession>A0A7R9T645</accession>